<keyword evidence="7" id="KW-0812">Transmembrane</keyword>
<feature type="compositionally biased region" description="Low complexity" evidence="6">
    <location>
        <begin position="137"/>
        <end position="150"/>
    </location>
</feature>
<dbReference type="AlphaFoldDB" id="A0A368SVL4"/>
<dbReference type="SUPFAM" id="SSF49764">
    <property type="entry name" value="HSP20-like chaperones"/>
    <property type="match status" value="1"/>
</dbReference>
<keyword evidence="7" id="KW-1133">Transmembrane helix</keyword>
<dbReference type="Pfam" id="PF00011">
    <property type="entry name" value="HSP20"/>
    <property type="match status" value="1"/>
</dbReference>
<gene>
    <name evidence="9" type="ORF">SETIT_9G534800v2</name>
</gene>
<organism evidence="9">
    <name type="scientific">Setaria italica</name>
    <name type="common">Foxtail millet</name>
    <name type="synonym">Panicum italicum</name>
    <dbReference type="NCBI Taxonomy" id="4555"/>
    <lineage>
        <taxon>Eukaryota</taxon>
        <taxon>Viridiplantae</taxon>
        <taxon>Streptophyta</taxon>
        <taxon>Embryophyta</taxon>
        <taxon>Tracheophyta</taxon>
        <taxon>Spermatophyta</taxon>
        <taxon>Magnoliopsida</taxon>
        <taxon>Liliopsida</taxon>
        <taxon>Poales</taxon>
        <taxon>Poaceae</taxon>
        <taxon>PACMAD clade</taxon>
        <taxon>Panicoideae</taxon>
        <taxon>Panicodae</taxon>
        <taxon>Paniceae</taxon>
        <taxon>Cenchrinae</taxon>
        <taxon>Setaria</taxon>
    </lineage>
</organism>
<dbReference type="Gene3D" id="2.60.40.790">
    <property type="match status" value="1"/>
</dbReference>
<feature type="compositionally biased region" description="Basic and acidic residues" evidence="6">
    <location>
        <begin position="155"/>
        <end position="165"/>
    </location>
</feature>
<dbReference type="KEGG" id="sita:101771092"/>
<dbReference type="PANTHER" id="PTHR43670:SF132">
    <property type="entry name" value="OS03G0157600 PROTEIN"/>
    <property type="match status" value="1"/>
</dbReference>
<sequence>MAAAAPRTYADFEPPHSLQEEPGQLALRVDLSAEGFKKEQIRVQIDNFGTLRISGERPLGADGSRWRRFGKEFQVPDTCDAAAIRARLDKEGVLLITMPKLSATAAPPAPAEEPAAPGANTGAAAAAAGRDHEPAGHAHASASQAGTAAAEAEEEKGHKEEDDTRAAAMDRPGGQQDEQHPSSDDAAAATAPPASQPAAYGFAKDGRKMLLAIFAVMLALVAAGLFARYTMDPSAETPSSGNHIVSLSDS</sequence>
<keyword evidence="3" id="KW-0611">Plant defense</keyword>
<reference evidence="9" key="1">
    <citation type="journal article" date="2012" name="Nat. Biotechnol.">
        <title>Reference genome sequence of the model plant Setaria.</title>
        <authorList>
            <person name="Bennetzen J.L."/>
            <person name="Schmutz J."/>
            <person name="Wang H."/>
            <person name="Percifield R."/>
            <person name="Hawkins J."/>
            <person name="Pontaroli A.C."/>
            <person name="Estep M."/>
            <person name="Feng L."/>
            <person name="Vaughn J.N."/>
            <person name="Grimwood J."/>
            <person name="Jenkins J."/>
            <person name="Barry K."/>
            <person name="Lindquist E."/>
            <person name="Hellsten U."/>
            <person name="Deshpande S."/>
            <person name="Wang X."/>
            <person name="Wu X."/>
            <person name="Mitros T."/>
            <person name="Triplett J."/>
            <person name="Yang X."/>
            <person name="Ye C.Y."/>
            <person name="Mauro-Herrera M."/>
            <person name="Wang L."/>
            <person name="Li P."/>
            <person name="Sharma M."/>
            <person name="Sharma R."/>
            <person name="Ronald P.C."/>
            <person name="Panaud O."/>
            <person name="Kellogg E.A."/>
            <person name="Brutnell T.P."/>
            <person name="Doust A.N."/>
            <person name="Tuskan G.A."/>
            <person name="Rokhsar D."/>
            <person name="Devos K.M."/>
        </authorList>
    </citation>
    <scope>NUCLEOTIDE SEQUENCE [LARGE SCALE GENOMIC DNA]</scope>
    <source>
        <strain evidence="9">Yugu1</strain>
    </source>
</reference>
<feature type="region of interest" description="Disordered" evidence="6">
    <location>
        <begin position="104"/>
        <end position="197"/>
    </location>
</feature>
<name>A0A368SVL4_SETIT</name>
<evidence type="ECO:0000256" key="3">
    <source>
        <dbReference type="ARBA" id="ARBA00022821"/>
    </source>
</evidence>
<evidence type="ECO:0000256" key="7">
    <source>
        <dbReference type="SAM" id="Phobius"/>
    </source>
</evidence>
<dbReference type="InterPro" id="IPR008978">
    <property type="entry name" value="HSP20-like_chaperone"/>
</dbReference>
<dbReference type="PROSITE" id="PS01031">
    <property type="entry name" value="SHSP"/>
    <property type="match status" value="1"/>
</dbReference>
<dbReference type="PANTHER" id="PTHR43670">
    <property type="entry name" value="HEAT SHOCK PROTEIN 26"/>
    <property type="match status" value="1"/>
</dbReference>
<reference evidence="9" key="2">
    <citation type="submission" date="2015-07" db="EMBL/GenBank/DDBJ databases">
        <authorList>
            <person name="Noorani M."/>
        </authorList>
    </citation>
    <scope>NUCLEOTIDE SEQUENCE</scope>
    <source>
        <strain evidence="9">Yugu1</strain>
    </source>
</reference>
<evidence type="ECO:0000256" key="6">
    <source>
        <dbReference type="SAM" id="MobiDB-lite"/>
    </source>
</evidence>
<feature type="domain" description="SHSP" evidence="8">
    <location>
        <begin position="7"/>
        <end position="116"/>
    </location>
</feature>
<feature type="transmembrane region" description="Helical" evidence="7">
    <location>
        <begin position="209"/>
        <end position="229"/>
    </location>
</feature>
<evidence type="ECO:0000256" key="2">
    <source>
        <dbReference type="ARBA" id="ARBA00022475"/>
    </source>
</evidence>
<accession>A0A368SVL4</accession>
<evidence type="ECO:0000256" key="4">
    <source>
        <dbReference type="PROSITE-ProRule" id="PRU00285"/>
    </source>
</evidence>
<comment type="subcellular location">
    <subcellularLocation>
        <location evidence="1">Cell membrane</location>
        <topology evidence="1">Single-pass membrane protein</topology>
    </subcellularLocation>
</comment>
<feature type="compositionally biased region" description="Low complexity" evidence="6">
    <location>
        <begin position="112"/>
        <end position="128"/>
    </location>
</feature>
<dbReference type="GO" id="GO:0006952">
    <property type="term" value="P:defense response"/>
    <property type="evidence" value="ECO:0007669"/>
    <property type="project" value="UniProtKB-KW"/>
</dbReference>
<evidence type="ECO:0000256" key="1">
    <source>
        <dbReference type="ARBA" id="ARBA00004162"/>
    </source>
</evidence>
<dbReference type="InterPro" id="IPR002068">
    <property type="entry name" value="A-crystallin/Hsp20_dom"/>
</dbReference>
<protein>
    <recommendedName>
        <fullName evidence="8">SHSP domain-containing protein</fullName>
    </recommendedName>
</protein>
<dbReference type="GO" id="GO:0005886">
    <property type="term" value="C:plasma membrane"/>
    <property type="evidence" value="ECO:0007669"/>
    <property type="project" value="UniProtKB-SubCell"/>
</dbReference>
<dbReference type="CDD" id="cd06464">
    <property type="entry name" value="ACD_sHsps-like"/>
    <property type="match status" value="1"/>
</dbReference>
<dbReference type="OrthoDB" id="1431247at2759"/>
<feature type="compositionally biased region" description="Low complexity" evidence="6">
    <location>
        <begin position="184"/>
        <end position="197"/>
    </location>
</feature>
<proteinExistence type="inferred from homology"/>
<evidence type="ECO:0000313" key="9">
    <source>
        <dbReference type="EMBL" id="RCV46471.1"/>
    </source>
</evidence>
<keyword evidence="2" id="KW-1003">Cell membrane</keyword>
<evidence type="ECO:0000256" key="5">
    <source>
        <dbReference type="RuleBase" id="RU003616"/>
    </source>
</evidence>
<comment type="similarity">
    <text evidence="4 5">Belongs to the small heat shock protein (HSP20) family.</text>
</comment>
<evidence type="ECO:0000259" key="8">
    <source>
        <dbReference type="PROSITE" id="PS01031"/>
    </source>
</evidence>
<dbReference type="EMBL" id="CM003536">
    <property type="protein sequence ID" value="RCV46471.1"/>
    <property type="molecule type" value="Genomic_DNA"/>
</dbReference>
<keyword evidence="7" id="KW-0472">Membrane</keyword>